<keyword evidence="3" id="KW-0820">tRNA-binding</keyword>
<evidence type="ECO:0000256" key="8">
    <source>
        <dbReference type="ARBA" id="ARBA00022741"/>
    </source>
</evidence>
<dbReference type="Pfam" id="PF00571">
    <property type="entry name" value="CBS"/>
    <property type="match status" value="2"/>
</dbReference>
<dbReference type="SUPFAM" id="SSF81891">
    <property type="entry name" value="Poly A polymerase C-terminal region-like"/>
    <property type="match status" value="1"/>
</dbReference>
<name>A0A841HXE5_9DEIO</name>
<keyword evidence="15" id="KW-1185">Reference proteome</keyword>
<evidence type="ECO:0000256" key="10">
    <source>
        <dbReference type="ARBA" id="ARBA00022884"/>
    </source>
</evidence>
<dbReference type="GO" id="GO:0000049">
    <property type="term" value="F:tRNA binding"/>
    <property type="evidence" value="ECO:0007669"/>
    <property type="project" value="UniProtKB-KW"/>
</dbReference>
<protein>
    <submittedName>
        <fullName evidence="14">tRNA nucleotidyltransferase (CCA-adding enzyme)</fullName>
        <ecNumber evidence="14">2.7.7.72</ecNumber>
        <ecNumber evidence="14">3.1.3.-</ecNumber>
        <ecNumber evidence="14">3.1.4.-</ecNumber>
    </submittedName>
</protein>
<dbReference type="GO" id="GO:0004810">
    <property type="term" value="F:CCA tRNA nucleotidyltransferase activity"/>
    <property type="evidence" value="ECO:0007669"/>
    <property type="project" value="UniProtKB-EC"/>
</dbReference>
<proteinExistence type="inferred from homology"/>
<evidence type="ECO:0000256" key="1">
    <source>
        <dbReference type="ARBA" id="ARBA00001946"/>
    </source>
</evidence>
<evidence type="ECO:0000256" key="3">
    <source>
        <dbReference type="ARBA" id="ARBA00022555"/>
    </source>
</evidence>
<dbReference type="GO" id="GO:0016787">
    <property type="term" value="F:hydrolase activity"/>
    <property type="evidence" value="ECO:0007669"/>
    <property type="project" value="UniProtKB-KW"/>
</dbReference>
<dbReference type="EC" id="2.7.7.72" evidence="14"/>
<comment type="caution">
    <text evidence="14">The sequence shown here is derived from an EMBL/GenBank/DDBJ whole genome shotgun (WGS) entry which is preliminary data.</text>
</comment>
<evidence type="ECO:0000313" key="15">
    <source>
        <dbReference type="Proteomes" id="UP000569951"/>
    </source>
</evidence>
<comment type="similarity">
    <text evidence="2 12">Belongs to the tRNA nucleotidyltransferase/poly(A) polymerase family.</text>
</comment>
<dbReference type="PROSITE" id="PS51371">
    <property type="entry name" value="CBS"/>
    <property type="match status" value="2"/>
</dbReference>
<dbReference type="InterPro" id="IPR052390">
    <property type="entry name" value="tRNA_nt/polyA_polymerase"/>
</dbReference>
<evidence type="ECO:0000256" key="5">
    <source>
        <dbReference type="ARBA" id="ARBA00022694"/>
    </source>
</evidence>
<dbReference type="InterPro" id="IPR046342">
    <property type="entry name" value="CBS_dom_sf"/>
</dbReference>
<dbReference type="InterPro" id="IPR002646">
    <property type="entry name" value="PolA_pol_head_dom"/>
</dbReference>
<sequence length="810" mass="87623">MRVIVAHENIDLDGLGSLALARRLHPGARAVVHGPIEGQSRAAYSLYKGALELLTPDDLPNEDIEELIVVDTHDFSRLGPFQAAAQRGPTVVYDHHPRSAAAPAGHYRDTGSCVTLLAAELSRSGLEPTRDEATLALAGLQADTNFLRSAHTVRLDFEMAGWLARHADLETLRGLVSEPLSEEALRALAELIGAPHWRDLGRFRVIVQELEGYGRLPGAVLAARLLSLTGADAVILLLPHEGQTDAVGRAAPGGPDLGRLMRELDGGGHAQAASARSALSPRDLEARLLRSSVWNQRGETVAERMTRDVRGLQVTLSVGEAALELARLGHSGAPVVEGEQLVGVVSRRDLERALRHGLTHTPLASVMTRDVLTVCPDDPLEHAADLIKRRSVGRLPVLEAGRVVGILTRSDLLGPPAPPQGLEERILENLRPTDRAVLARLRDLAPPGAQLSLVGGAVRDALLGRAPADLDVVVSGADVFRITERAASGGLNFVVHPRYNNATLKLEEGATLDLVQARDEYYEAPGVPPTVVPGNLLQDLSRRDFSVNALALQIAPQERFVDAFGGLEDLEAGVLRVLHPLSFLEDPSRIVRGARLAARLAFRLHEAARESIAAALAGAAAAQVRLRSELDLIFGEPFPGAVMETLQRWGAAALYGPNDSLAALHRADAAKAAGEEVQGEVYRALWLHGVRGDRAEYARHWQFPRRTLELSYARLPENLTEEAWRLSDLEVRFLSLLHPQRAAELEVARNLQPRRVRGQDVLDLGVSPGPEVGQALEYLNGLRRAGRVRSFDDEMQALRAYLNRTPGAGG</sequence>
<dbReference type="Gene3D" id="3.30.460.10">
    <property type="entry name" value="Beta Polymerase, domain 2"/>
    <property type="match status" value="1"/>
</dbReference>
<dbReference type="RefSeq" id="WP_183984611.1">
    <property type="nucleotide sequence ID" value="NZ_JACHHG010000002.1"/>
</dbReference>
<dbReference type="Gene3D" id="3.10.310.30">
    <property type="match status" value="1"/>
</dbReference>
<dbReference type="InterPro" id="IPR001667">
    <property type="entry name" value="DDH_dom"/>
</dbReference>
<feature type="domain" description="CBS" evidence="13">
    <location>
        <begin position="305"/>
        <end position="363"/>
    </location>
</feature>
<keyword evidence="4 12" id="KW-0808">Transferase</keyword>
<dbReference type="GO" id="GO:0008033">
    <property type="term" value="P:tRNA processing"/>
    <property type="evidence" value="ECO:0007669"/>
    <property type="project" value="UniProtKB-KW"/>
</dbReference>
<keyword evidence="8" id="KW-0547">Nucleotide-binding</keyword>
<dbReference type="EC" id="3.1.4.-" evidence="14"/>
<dbReference type="Gene3D" id="3.90.1640.10">
    <property type="entry name" value="inorganic pyrophosphatase (n-terminal core)"/>
    <property type="match status" value="1"/>
</dbReference>
<dbReference type="EC" id="3.1.3.-" evidence="14"/>
<dbReference type="SMART" id="SM00116">
    <property type="entry name" value="CBS"/>
    <property type="match status" value="2"/>
</dbReference>
<dbReference type="SUPFAM" id="SSF54631">
    <property type="entry name" value="CBS-domain pair"/>
    <property type="match status" value="1"/>
</dbReference>
<dbReference type="AlphaFoldDB" id="A0A841HXE5"/>
<dbReference type="Pfam" id="PF01743">
    <property type="entry name" value="PolyA_pol"/>
    <property type="match status" value="1"/>
</dbReference>
<keyword evidence="6 14" id="KW-0548">Nucleotidyltransferase</keyword>
<keyword evidence="14" id="KW-0378">Hydrolase</keyword>
<keyword evidence="7" id="KW-0479">Metal-binding</keyword>
<dbReference type="PANTHER" id="PTHR47788">
    <property type="entry name" value="POLYA POLYMERASE"/>
    <property type="match status" value="1"/>
</dbReference>
<evidence type="ECO:0000256" key="7">
    <source>
        <dbReference type="ARBA" id="ARBA00022723"/>
    </source>
</evidence>
<dbReference type="CDD" id="cd05398">
    <property type="entry name" value="NT_ClassII-CCAase"/>
    <property type="match status" value="1"/>
</dbReference>
<dbReference type="GO" id="GO:0046872">
    <property type="term" value="F:metal ion binding"/>
    <property type="evidence" value="ECO:0007669"/>
    <property type="project" value="UniProtKB-KW"/>
</dbReference>
<dbReference type="InterPro" id="IPR000644">
    <property type="entry name" value="CBS_dom"/>
</dbReference>
<accession>A0A841HXE5</accession>
<dbReference type="Proteomes" id="UP000569951">
    <property type="component" value="Unassembled WGS sequence"/>
</dbReference>
<reference evidence="14 15" key="1">
    <citation type="submission" date="2020-08" db="EMBL/GenBank/DDBJ databases">
        <title>Genomic Encyclopedia of Type Strains, Phase IV (KMG-IV): sequencing the most valuable type-strain genomes for metagenomic binning, comparative biology and taxonomic classification.</title>
        <authorList>
            <person name="Goeker M."/>
        </authorList>
    </citation>
    <scope>NUCLEOTIDE SEQUENCE [LARGE SCALE GENOMIC DNA]</scope>
    <source>
        <strain evidence="14 15">DSM 21458</strain>
    </source>
</reference>
<comment type="cofactor">
    <cofactor evidence="1">
        <name>Mg(2+)</name>
        <dbReference type="ChEBI" id="CHEBI:18420"/>
    </cofactor>
</comment>
<evidence type="ECO:0000313" key="14">
    <source>
        <dbReference type="EMBL" id="MBB6097324.1"/>
    </source>
</evidence>
<dbReference type="InterPro" id="IPR038763">
    <property type="entry name" value="DHH_sf"/>
</dbReference>
<evidence type="ECO:0000256" key="2">
    <source>
        <dbReference type="ARBA" id="ARBA00007265"/>
    </source>
</evidence>
<dbReference type="GO" id="GO:0000166">
    <property type="term" value="F:nucleotide binding"/>
    <property type="evidence" value="ECO:0007669"/>
    <property type="project" value="UniProtKB-KW"/>
</dbReference>
<keyword evidence="11" id="KW-0129">CBS domain</keyword>
<evidence type="ECO:0000256" key="12">
    <source>
        <dbReference type="RuleBase" id="RU003953"/>
    </source>
</evidence>
<keyword evidence="10 12" id="KW-0694">RNA-binding</keyword>
<keyword evidence="9" id="KW-0460">Magnesium</keyword>
<dbReference type="Pfam" id="PF01368">
    <property type="entry name" value="DHH"/>
    <property type="match status" value="1"/>
</dbReference>
<dbReference type="EMBL" id="JACHHG010000002">
    <property type="protein sequence ID" value="MBB6097324.1"/>
    <property type="molecule type" value="Genomic_DNA"/>
</dbReference>
<dbReference type="SUPFAM" id="SSF64182">
    <property type="entry name" value="DHH phosphoesterases"/>
    <property type="match status" value="1"/>
</dbReference>
<evidence type="ECO:0000256" key="11">
    <source>
        <dbReference type="PROSITE-ProRule" id="PRU00703"/>
    </source>
</evidence>
<evidence type="ECO:0000259" key="13">
    <source>
        <dbReference type="PROSITE" id="PS51371"/>
    </source>
</evidence>
<dbReference type="Gene3D" id="3.10.580.10">
    <property type="entry name" value="CBS-domain"/>
    <property type="match status" value="1"/>
</dbReference>
<gene>
    <name evidence="14" type="ORF">HNR42_000738</name>
</gene>
<feature type="domain" description="CBS" evidence="13">
    <location>
        <begin position="367"/>
        <end position="424"/>
    </location>
</feature>
<evidence type="ECO:0000256" key="9">
    <source>
        <dbReference type="ARBA" id="ARBA00022842"/>
    </source>
</evidence>
<organism evidence="14 15">
    <name type="scientific">Deinobacterium chartae</name>
    <dbReference type="NCBI Taxonomy" id="521158"/>
    <lineage>
        <taxon>Bacteria</taxon>
        <taxon>Thermotogati</taxon>
        <taxon>Deinococcota</taxon>
        <taxon>Deinococci</taxon>
        <taxon>Deinococcales</taxon>
        <taxon>Deinococcaceae</taxon>
        <taxon>Deinobacterium</taxon>
    </lineage>
</organism>
<evidence type="ECO:0000256" key="6">
    <source>
        <dbReference type="ARBA" id="ARBA00022695"/>
    </source>
</evidence>
<keyword evidence="5" id="KW-0819">tRNA processing</keyword>
<dbReference type="SUPFAM" id="SSF81301">
    <property type="entry name" value="Nucleotidyltransferase"/>
    <property type="match status" value="1"/>
</dbReference>
<evidence type="ECO:0000256" key="4">
    <source>
        <dbReference type="ARBA" id="ARBA00022679"/>
    </source>
</evidence>
<dbReference type="Gene3D" id="1.10.3090.10">
    <property type="entry name" value="cca-adding enzyme, domain 2"/>
    <property type="match status" value="1"/>
</dbReference>
<dbReference type="PANTHER" id="PTHR47788:SF1">
    <property type="entry name" value="A-ADDING TRNA NUCLEOTIDYLTRANSFERASE"/>
    <property type="match status" value="1"/>
</dbReference>
<dbReference type="InterPro" id="IPR043519">
    <property type="entry name" value="NT_sf"/>
</dbReference>